<organism evidence="3 4">
    <name type="scientific">Croceivirga thetidis</name>
    <dbReference type="NCBI Taxonomy" id="2721623"/>
    <lineage>
        <taxon>Bacteria</taxon>
        <taxon>Pseudomonadati</taxon>
        <taxon>Bacteroidota</taxon>
        <taxon>Flavobacteriia</taxon>
        <taxon>Flavobacteriales</taxon>
        <taxon>Flavobacteriaceae</taxon>
        <taxon>Croceivirga</taxon>
    </lineage>
</organism>
<feature type="domain" description="Glycosyltransferase 2-like" evidence="2">
    <location>
        <begin position="12"/>
        <end position="140"/>
    </location>
</feature>
<dbReference type="PANTHER" id="PTHR43630:SF2">
    <property type="entry name" value="GLYCOSYLTRANSFERASE"/>
    <property type="match status" value="1"/>
</dbReference>
<sequence length="267" mass="31496">MADLNTPSKKLSALVITYNEIGYIEKCINAISFADEIIVVDSYSTDGTFEYLENHPKVKAIQHPFENFTAQKSFAMNQATNDWILFVDADEVVSDKLQKEIKSTIENPNACEAYWFYRKFMFKDKHLRFSGWQTDKNHRLFRKSKVKFTDKKLVHESLEVDGSSCILNEKLTHFCYKNYDDYKGKMLKYGRLKAKEAFYKEKSFSYFAMLFRPAWKFFNHYIIRLGILDGKKGIIVCYLNALGVLERFKELKRLEKKNELTYFLVMP</sequence>
<dbReference type="SUPFAM" id="SSF53448">
    <property type="entry name" value="Nucleotide-diphospho-sugar transferases"/>
    <property type="match status" value="1"/>
</dbReference>
<dbReference type="EMBL" id="JAAWWL010000002">
    <property type="protein sequence ID" value="NKI32913.1"/>
    <property type="molecule type" value="Genomic_DNA"/>
</dbReference>
<dbReference type="Proteomes" id="UP000718451">
    <property type="component" value="Unassembled WGS sequence"/>
</dbReference>
<comment type="caution">
    <text evidence="3">The sequence shown here is derived from an EMBL/GenBank/DDBJ whole genome shotgun (WGS) entry which is preliminary data.</text>
</comment>
<reference evidence="3 4" key="1">
    <citation type="submission" date="2020-04" db="EMBL/GenBank/DDBJ databases">
        <authorList>
            <person name="Yoon J."/>
        </authorList>
    </citation>
    <scope>NUCLEOTIDE SEQUENCE [LARGE SCALE GENOMIC DNA]</scope>
    <source>
        <strain evidence="3 4">DJ-13</strain>
    </source>
</reference>
<proteinExistence type="inferred from homology"/>
<evidence type="ECO:0000259" key="2">
    <source>
        <dbReference type="Pfam" id="PF00535"/>
    </source>
</evidence>
<evidence type="ECO:0000313" key="4">
    <source>
        <dbReference type="Proteomes" id="UP000718451"/>
    </source>
</evidence>
<evidence type="ECO:0000256" key="1">
    <source>
        <dbReference type="ARBA" id="ARBA00038494"/>
    </source>
</evidence>
<accession>A0ABX1GTD7</accession>
<gene>
    <name evidence="3" type="ORF">HCU67_13230</name>
</gene>
<protein>
    <submittedName>
        <fullName evidence="3">Glycosyltransferase family 2 protein</fullName>
    </submittedName>
</protein>
<dbReference type="PANTHER" id="PTHR43630">
    <property type="entry name" value="POLY-BETA-1,6-N-ACETYL-D-GLUCOSAMINE SYNTHASE"/>
    <property type="match status" value="1"/>
</dbReference>
<dbReference type="CDD" id="cd02511">
    <property type="entry name" value="Beta4Glucosyltransferase"/>
    <property type="match status" value="1"/>
</dbReference>
<name>A0ABX1GTD7_9FLAO</name>
<dbReference type="InterPro" id="IPR029044">
    <property type="entry name" value="Nucleotide-diphossugar_trans"/>
</dbReference>
<keyword evidence="4" id="KW-1185">Reference proteome</keyword>
<dbReference type="InterPro" id="IPR001173">
    <property type="entry name" value="Glyco_trans_2-like"/>
</dbReference>
<evidence type="ECO:0000313" key="3">
    <source>
        <dbReference type="EMBL" id="NKI32913.1"/>
    </source>
</evidence>
<comment type="similarity">
    <text evidence="1">Belongs to the glycosyltransferase 2 family. WaaE/KdtX subfamily.</text>
</comment>
<dbReference type="Gene3D" id="3.90.550.10">
    <property type="entry name" value="Spore Coat Polysaccharide Biosynthesis Protein SpsA, Chain A"/>
    <property type="match status" value="1"/>
</dbReference>
<dbReference type="Pfam" id="PF00535">
    <property type="entry name" value="Glycos_transf_2"/>
    <property type="match status" value="1"/>
</dbReference>